<accession>A0A7T0C0H8</accession>
<dbReference type="NCBIfam" id="NF004123">
    <property type="entry name" value="PRK05610.1"/>
    <property type="match status" value="1"/>
</dbReference>
<dbReference type="Pfam" id="PF00366">
    <property type="entry name" value="Ribosomal_S17"/>
    <property type="match status" value="1"/>
</dbReference>
<dbReference type="PANTHER" id="PTHR10744">
    <property type="entry name" value="40S RIBOSOMAL PROTEIN S11 FAMILY MEMBER"/>
    <property type="match status" value="1"/>
</dbReference>
<dbReference type="GO" id="GO:0022627">
    <property type="term" value="C:cytosolic small ribosomal subunit"/>
    <property type="evidence" value="ECO:0007669"/>
    <property type="project" value="UniProtKB-UniRule"/>
</dbReference>
<keyword evidence="5 6" id="KW-0687">Ribonucleoprotein</keyword>
<evidence type="ECO:0000256" key="2">
    <source>
        <dbReference type="ARBA" id="ARBA00022730"/>
    </source>
</evidence>
<comment type="function">
    <text evidence="6">One of the primary rRNA binding proteins, it binds specifically to the 5'-end of 16S ribosomal RNA.</text>
</comment>
<keyword evidence="3 6" id="KW-0694">RNA-binding</keyword>
<evidence type="ECO:0000256" key="1">
    <source>
        <dbReference type="ARBA" id="ARBA00010254"/>
    </source>
</evidence>
<name>A0A7T0C0H8_9BACT</name>
<comment type="subunit">
    <text evidence="6">Part of the 30S ribosomal subunit.</text>
</comment>
<dbReference type="CDD" id="cd00364">
    <property type="entry name" value="Ribosomal_uS17"/>
    <property type="match status" value="1"/>
</dbReference>
<sequence length="93" mass="10889">MEEKKTRKTLTGTVVSDKMDKTVMVRVERKYADTTFKKIVKRTSKYSVHDEKNECQVGDFVSICQTRPLSKTKRWMFVEVIKKAEIIGRVESK</sequence>
<keyword evidence="2 6" id="KW-0699">rRNA-binding</keyword>
<evidence type="ECO:0000313" key="8">
    <source>
        <dbReference type="EMBL" id="QPJ64257.1"/>
    </source>
</evidence>
<comment type="similarity">
    <text evidence="1 6 7">Belongs to the universal ribosomal protein uS17 family.</text>
</comment>
<dbReference type="PROSITE" id="PS00056">
    <property type="entry name" value="RIBOSOMAL_S17"/>
    <property type="match status" value="1"/>
</dbReference>
<dbReference type="GO" id="GO:0003735">
    <property type="term" value="F:structural constituent of ribosome"/>
    <property type="evidence" value="ECO:0007669"/>
    <property type="project" value="UniProtKB-UniRule"/>
</dbReference>
<dbReference type="InterPro" id="IPR019984">
    <property type="entry name" value="Ribosomal_uS17_bact/chlr"/>
</dbReference>
<dbReference type="SUPFAM" id="SSF50249">
    <property type="entry name" value="Nucleic acid-binding proteins"/>
    <property type="match status" value="1"/>
</dbReference>
<dbReference type="Proteomes" id="UP000594464">
    <property type="component" value="Chromosome"/>
</dbReference>
<dbReference type="GO" id="GO:0006412">
    <property type="term" value="P:translation"/>
    <property type="evidence" value="ECO:0007669"/>
    <property type="project" value="UniProtKB-UniRule"/>
</dbReference>
<dbReference type="HAMAP" id="MF_01345_B">
    <property type="entry name" value="Ribosomal_uS17_B"/>
    <property type="match status" value="1"/>
</dbReference>
<evidence type="ECO:0000256" key="7">
    <source>
        <dbReference type="RuleBase" id="RU003872"/>
    </source>
</evidence>
<dbReference type="InterPro" id="IPR012340">
    <property type="entry name" value="NA-bd_OB-fold"/>
</dbReference>
<evidence type="ECO:0000256" key="6">
    <source>
        <dbReference type="HAMAP-Rule" id="MF_01345"/>
    </source>
</evidence>
<protein>
    <recommendedName>
        <fullName evidence="6">Small ribosomal subunit protein uS17</fullName>
    </recommendedName>
</protein>
<dbReference type="PRINTS" id="PR00973">
    <property type="entry name" value="RIBOSOMALS17"/>
</dbReference>
<reference evidence="9" key="1">
    <citation type="submission" date="2020-02" db="EMBL/GenBank/DDBJ databases">
        <title>Genomic and physiological characterization of two novel Nitrospinaceae genera.</title>
        <authorList>
            <person name="Mueller A.J."/>
            <person name="Jung M.-Y."/>
            <person name="Strachan C.R."/>
            <person name="Herbold C.W."/>
            <person name="Kirkegaard R.H."/>
            <person name="Daims H."/>
        </authorList>
    </citation>
    <scope>NUCLEOTIDE SEQUENCE [LARGE SCALE GENOMIC DNA]</scope>
</reference>
<dbReference type="EMBL" id="CP048620">
    <property type="protein sequence ID" value="QPJ64257.1"/>
    <property type="molecule type" value="Genomic_DNA"/>
</dbReference>
<dbReference type="AlphaFoldDB" id="A0A7T0C0H8"/>
<dbReference type="InterPro" id="IPR019979">
    <property type="entry name" value="Ribosomal_uS17_CS"/>
</dbReference>
<dbReference type="NCBIfam" id="TIGR03635">
    <property type="entry name" value="uS17_bact"/>
    <property type="match status" value="1"/>
</dbReference>
<proteinExistence type="inferred from homology"/>
<dbReference type="InterPro" id="IPR000266">
    <property type="entry name" value="Ribosomal_uS17"/>
</dbReference>
<dbReference type="GO" id="GO:0019843">
    <property type="term" value="F:rRNA binding"/>
    <property type="evidence" value="ECO:0007669"/>
    <property type="project" value="UniProtKB-UniRule"/>
</dbReference>
<dbReference type="Gene3D" id="2.40.50.140">
    <property type="entry name" value="Nucleic acid-binding proteins"/>
    <property type="match status" value="1"/>
</dbReference>
<evidence type="ECO:0000256" key="4">
    <source>
        <dbReference type="ARBA" id="ARBA00022980"/>
    </source>
</evidence>
<evidence type="ECO:0000256" key="5">
    <source>
        <dbReference type="ARBA" id="ARBA00023274"/>
    </source>
</evidence>
<dbReference type="KEGG" id="nva:G3M78_02100"/>
<keyword evidence="4 6" id="KW-0689">Ribosomal protein</keyword>
<evidence type="ECO:0000313" key="9">
    <source>
        <dbReference type="Proteomes" id="UP000594464"/>
    </source>
</evidence>
<evidence type="ECO:0000256" key="3">
    <source>
        <dbReference type="ARBA" id="ARBA00022884"/>
    </source>
</evidence>
<gene>
    <name evidence="6 8" type="primary">rpsQ</name>
    <name evidence="8" type="ORF">G3M78_02100</name>
</gene>
<organism evidence="8 9">
    <name type="scientific">Candidatus Nitrohelix vancouverensis</name>
    <dbReference type="NCBI Taxonomy" id="2705534"/>
    <lineage>
        <taxon>Bacteria</taxon>
        <taxon>Pseudomonadati</taxon>
        <taxon>Nitrospinota/Tectimicrobiota group</taxon>
        <taxon>Nitrospinota</taxon>
        <taxon>Nitrospinia</taxon>
        <taxon>Nitrospinales</taxon>
        <taxon>Nitrospinaceae</taxon>
        <taxon>Candidatus Nitrohelix</taxon>
    </lineage>
</organism>
<dbReference type="PANTHER" id="PTHR10744:SF1">
    <property type="entry name" value="SMALL RIBOSOMAL SUBUNIT PROTEIN US17M"/>
    <property type="match status" value="1"/>
</dbReference>